<comment type="caution">
    <text evidence="3">The sequence shown here is derived from an EMBL/GenBank/DDBJ whole genome shotgun (WGS) entry which is preliminary data.</text>
</comment>
<dbReference type="SUPFAM" id="SSF52038">
    <property type="entry name" value="Barstar-related"/>
    <property type="match status" value="1"/>
</dbReference>
<reference evidence="3 4" key="1">
    <citation type="submission" date="2018-04" db="EMBL/GenBank/DDBJ databases">
        <title>Genomic Encyclopedia of Type Strains, Phase III (KMG-III): the genomes of soil and plant-associated and newly described type strains.</title>
        <authorList>
            <person name="Whitman W."/>
        </authorList>
    </citation>
    <scope>NUCLEOTIDE SEQUENCE [LARGE SCALE GENOMIC DNA]</scope>
    <source>
        <strain evidence="3 4">MA-olki</strain>
    </source>
</reference>
<evidence type="ECO:0000259" key="2">
    <source>
        <dbReference type="Pfam" id="PF01337"/>
    </source>
</evidence>
<dbReference type="Pfam" id="PF01337">
    <property type="entry name" value="Barstar"/>
    <property type="match status" value="1"/>
</dbReference>
<organism evidence="3 4">
    <name type="scientific">Sphingomonas faeni</name>
    <dbReference type="NCBI Taxonomy" id="185950"/>
    <lineage>
        <taxon>Bacteria</taxon>
        <taxon>Pseudomonadati</taxon>
        <taxon>Pseudomonadota</taxon>
        <taxon>Alphaproteobacteria</taxon>
        <taxon>Sphingomonadales</taxon>
        <taxon>Sphingomonadaceae</taxon>
        <taxon>Sphingomonas</taxon>
    </lineage>
</organism>
<feature type="domain" description="Barstar (barnase inhibitor)" evidence="2">
    <location>
        <begin position="1"/>
        <end position="74"/>
    </location>
</feature>
<dbReference type="Proteomes" id="UP000244013">
    <property type="component" value="Unassembled WGS sequence"/>
</dbReference>
<protein>
    <submittedName>
        <fullName evidence="3">Barstar (Barnase inhibitor)</fullName>
    </submittedName>
</protein>
<dbReference type="AlphaFoldDB" id="A0A2T5U970"/>
<evidence type="ECO:0000313" key="4">
    <source>
        <dbReference type="Proteomes" id="UP000244013"/>
    </source>
</evidence>
<accession>A0A2T5U970</accession>
<evidence type="ECO:0000313" key="3">
    <source>
        <dbReference type="EMBL" id="PTW48040.1"/>
    </source>
</evidence>
<dbReference type="RefSeq" id="WP_107952980.1">
    <property type="nucleotide sequence ID" value="NZ_QAYE01000002.1"/>
</dbReference>
<dbReference type="EMBL" id="QAYE01000002">
    <property type="protein sequence ID" value="PTW48040.1"/>
    <property type="molecule type" value="Genomic_DNA"/>
</dbReference>
<dbReference type="GeneID" id="91005165"/>
<proteinExistence type="inferred from homology"/>
<sequence>MKTLTIIGRNISDIPTFYAEINRVFMAKEGWQLGESLDALNDLLYGGYGAIEGRERVRIVWQDVAASRAALGVETTRAFLTKKLQRPAGFDVEAIGSQQDALDRGTGQTYFEIVVEIISDHRNIELVMA</sequence>
<dbReference type="Gene3D" id="3.30.370.10">
    <property type="entry name" value="Barstar-like"/>
    <property type="match status" value="1"/>
</dbReference>
<gene>
    <name evidence="3" type="ORF">C8J25_102129</name>
</gene>
<comment type="similarity">
    <text evidence="1">Belongs to the barstar family.</text>
</comment>
<dbReference type="InterPro" id="IPR000468">
    <property type="entry name" value="Barstar"/>
</dbReference>
<dbReference type="OrthoDB" id="4793808at2"/>
<evidence type="ECO:0000256" key="1">
    <source>
        <dbReference type="ARBA" id="ARBA00006845"/>
    </source>
</evidence>
<dbReference type="InterPro" id="IPR035905">
    <property type="entry name" value="Barstar-like_sf"/>
</dbReference>
<name>A0A2T5U970_9SPHN</name>